<dbReference type="GO" id="GO:0005975">
    <property type="term" value="P:carbohydrate metabolic process"/>
    <property type="evidence" value="ECO:0007669"/>
    <property type="project" value="InterPro"/>
</dbReference>
<dbReference type="Gene3D" id="3.40.50.2000">
    <property type="entry name" value="Glycogen Phosphorylase B"/>
    <property type="match status" value="2"/>
</dbReference>
<evidence type="ECO:0000259" key="2">
    <source>
        <dbReference type="Pfam" id="PF13439"/>
    </source>
</evidence>
<dbReference type="SUPFAM" id="SSF48208">
    <property type="entry name" value="Six-hairpin glycosidases"/>
    <property type="match status" value="1"/>
</dbReference>
<dbReference type="Pfam" id="PF13439">
    <property type="entry name" value="Glyco_transf_4"/>
    <property type="match status" value="1"/>
</dbReference>
<sequence length="726" mass="81204">MTKPVLFLSSYPPRECGIATFTKDLSDSMQKKFGNAVSPKVIAVNESGSTLHKYGRKVALKLTEQDIASYESAARKINRMKDAGVVNIQHEFGLFGGEYGGHILRFMELLNRKIVTTLHTVLDSPPREMKENVQQIAHLSDRVVVMTETARSILLEDYGLPPEKLEVIPHGVPNMRPVNALKVKRKYGVRAKNVLLTFGLLSRGKGVENVIKAMPGIIGAHPDTEYLVVGQTHPRVREIEGESYRQELRELAEGLGVGRKVKFLDKFLTLEEISECLQMATIYLSPSIDPKQICSGTVSYAMGAGRAIVSSRSNYNNEVLASGRGILVRRTRPEEFASETVRLLGNDAERRSLERNAYEYSRKMTWPNVSARYYCLFDSLSPFGAEEFSNIPRASFRHFSKMTDGFGMVQFANHSEPDTASGYTLDDNARALVVAAKAYERYGTKKMLCLASTYLSFVEKCQLPDGRFHNTVDGNREFSDDIGSEDSFGRAVNALGYAVQSGLPEEYRIRAKRTLEKAMEGSGEIISPRAQADTLIGIANSREFLSEHPFYRVKDSLIGSLISKYEESSDKEWHWFEHYLTYGNATLPEALFEAAIFDSTGMAEKVARESMDFLTRTLFIDGKLVPIGQEKWYTKGEERAMFDQQPIEAGGMTVAYRKAFERTGDHAYARKARESFDWFLGKNSMNQAVYDETTGGCYDGLTPNGVNANQGAEATISYLLARLMVV</sequence>
<evidence type="ECO:0000313" key="4">
    <source>
        <dbReference type="Proteomes" id="UP000732298"/>
    </source>
</evidence>
<dbReference type="EMBL" id="JACQPB010000005">
    <property type="protein sequence ID" value="MBI4209993.1"/>
    <property type="molecule type" value="Genomic_DNA"/>
</dbReference>
<proteinExistence type="predicted"/>
<organism evidence="3 4">
    <name type="scientific">Candidatus Iainarchaeum sp</name>
    <dbReference type="NCBI Taxonomy" id="3101447"/>
    <lineage>
        <taxon>Archaea</taxon>
        <taxon>Candidatus Iainarchaeota</taxon>
        <taxon>Candidatus Iainarchaeia</taxon>
        <taxon>Candidatus Iainarchaeales</taxon>
        <taxon>Candidatus Iainarchaeaceae</taxon>
        <taxon>Candidatus Iainarchaeum</taxon>
    </lineage>
</organism>
<dbReference type="PANTHER" id="PTHR12526">
    <property type="entry name" value="GLYCOSYLTRANSFERASE"/>
    <property type="match status" value="1"/>
</dbReference>
<dbReference type="SUPFAM" id="SSF53756">
    <property type="entry name" value="UDP-Glycosyltransferase/glycogen phosphorylase"/>
    <property type="match status" value="1"/>
</dbReference>
<dbReference type="AlphaFoldDB" id="A0A8T3YIA7"/>
<dbReference type="CDD" id="cd03822">
    <property type="entry name" value="GT4_mannosyltransferase-like"/>
    <property type="match status" value="1"/>
</dbReference>
<protein>
    <submittedName>
        <fullName evidence="3">Glycosyltransferase family 4 protein</fullName>
    </submittedName>
</protein>
<name>A0A8T3YIA7_9ARCH</name>
<feature type="domain" description="Glycosyl transferase family 1" evidence="1">
    <location>
        <begin position="191"/>
        <end position="359"/>
    </location>
</feature>
<dbReference type="Pfam" id="PF00534">
    <property type="entry name" value="Glycos_transf_1"/>
    <property type="match status" value="1"/>
</dbReference>
<accession>A0A8T3YIA7</accession>
<dbReference type="InterPro" id="IPR008928">
    <property type="entry name" value="6-hairpin_glycosidase_sf"/>
</dbReference>
<dbReference type="InterPro" id="IPR028098">
    <property type="entry name" value="Glyco_trans_4-like_N"/>
</dbReference>
<dbReference type="InterPro" id="IPR001296">
    <property type="entry name" value="Glyco_trans_1"/>
</dbReference>
<dbReference type="Proteomes" id="UP000732298">
    <property type="component" value="Unassembled WGS sequence"/>
</dbReference>
<feature type="domain" description="Glycosyltransferase subfamily 4-like N-terminal" evidence="2">
    <location>
        <begin position="80"/>
        <end position="172"/>
    </location>
</feature>
<comment type="caution">
    <text evidence="3">The sequence shown here is derived from an EMBL/GenBank/DDBJ whole genome shotgun (WGS) entry which is preliminary data.</text>
</comment>
<reference evidence="3" key="1">
    <citation type="submission" date="2020-07" db="EMBL/GenBank/DDBJ databases">
        <title>Huge and variable diversity of episymbiotic CPR bacteria and DPANN archaea in groundwater ecosystems.</title>
        <authorList>
            <person name="He C.Y."/>
            <person name="Keren R."/>
            <person name="Whittaker M."/>
            <person name="Farag I.F."/>
            <person name="Doudna J."/>
            <person name="Cate J.H.D."/>
            <person name="Banfield J.F."/>
        </authorList>
    </citation>
    <scope>NUCLEOTIDE SEQUENCE</scope>
    <source>
        <strain evidence="3">NC_groundwater_1296_Ag_S-0.2um_52_80</strain>
    </source>
</reference>
<evidence type="ECO:0000313" key="3">
    <source>
        <dbReference type="EMBL" id="MBI4209993.1"/>
    </source>
</evidence>
<evidence type="ECO:0000259" key="1">
    <source>
        <dbReference type="Pfam" id="PF00534"/>
    </source>
</evidence>
<dbReference type="PANTHER" id="PTHR12526:SF572">
    <property type="entry name" value="BLL5144 PROTEIN"/>
    <property type="match status" value="1"/>
</dbReference>
<gene>
    <name evidence="3" type="ORF">HY544_00605</name>
</gene>